<dbReference type="Proteomes" id="UP000467385">
    <property type="component" value="Chromosome"/>
</dbReference>
<accession>A0A7I7YJH7</accession>
<dbReference type="Gene3D" id="3.40.50.1820">
    <property type="entry name" value="alpha/beta hydrolase"/>
    <property type="match status" value="1"/>
</dbReference>
<evidence type="ECO:0000259" key="1">
    <source>
        <dbReference type="Pfam" id="PF12697"/>
    </source>
</evidence>
<dbReference type="PANTHER" id="PTHR37017">
    <property type="entry name" value="AB HYDROLASE-1 DOMAIN-CONTAINING PROTEIN-RELATED"/>
    <property type="match status" value="1"/>
</dbReference>
<proteinExistence type="predicted"/>
<dbReference type="PANTHER" id="PTHR37017:SF11">
    <property type="entry name" value="ESTERASE_LIPASE_THIOESTERASE DOMAIN-CONTAINING PROTEIN"/>
    <property type="match status" value="1"/>
</dbReference>
<gene>
    <name evidence="2" type="ORF">MCNS_44070</name>
</gene>
<organism evidence="2 3">
    <name type="scientific">Mycobacterium conspicuum</name>
    <dbReference type="NCBI Taxonomy" id="44010"/>
    <lineage>
        <taxon>Bacteria</taxon>
        <taxon>Bacillati</taxon>
        <taxon>Actinomycetota</taxon>
        <taxon>Actinomycetes</taxon>
        <taxon>Mycobacteriales</taxon>
        <taxon>Mycobacteriaceae</taxon>
        <taxon>Mycobacterium</taxon>
    </lineage>
</organism>
<dbReference type="GO" id="GO:0016787">
    <property type="term" value="F:hydrolase activity"/>
    <property type="evidence" value="ECO:0007669"/>
    <property type="project" value="UniProtKB-KW"/>
</dbReference>
<dbReference type="SUPFAM" id="SSF53474">
    <property type="entry name" value="alpha/beta-Hydrolases"/>
    <property type="match status" value="1"/>
</dbReference>
<dbReference type="EMBL" id="AP022613">
    <property type="protein sequence ID" value="BBZ41344.1"/>
    <property type="molecule type" value="Genomic_DNA"/>
</dbReference>
<feature type="domain" description="AB hydrolase-1" evidence="1">
    <location>
        <begin position="46"/>
        <end position="269"/>
    </location>
</feature>
<name>A0A7I7YJH7_9MYCO</name>
<dbReference type="InterPro" id="IPR029058">
    <property type="entry name" value="AB_hydrolase_fold"/>
</dbReference>
<reference evidence="2 3" key="1">
    <citation type="journal article" date="2019" name="Emerg. Microbes Infect.">
        <title>Comprehensive subspecies identification of 175 nontuberculous mycobacteria species based on 7547 genomic profiles.</title>
        <authorList>
            <person name="Matsumoto Y."/>
            <person name="Kinjo T."/>
            <person name="Motooka D."/>
            <person name="Nabeya D."/>
            <person name="Jung N."/>
            <person name="Uechi K."/>
            <person name="Horii T."/>
            <person name="Iida T."/>
            <person name="Fujita J."/>
            <person name="Nakamura S."/>
        </authorList>
    </citation>
    <scope>NUCLEOTIDE SEQUENCE [LARGE SCALE GENOMIC DNA]</scope>
    <source>
        <strain evidence="2 3">JCM 14738</strain>
    </source>
</reference>
<dbReference type="Pfam" id="PF12697">
    <property type="entry name" value="Abhydrolase_6"/>
    <property type="match status" value="1"/>
</dbReference>
<dbReference type="OrthoDB" id="9814966at2"/>
<dbReference type="InterPro" id="IPR000073">
    <property type="entry name" value="AB_hydrolase_1"/>
</dbReference>
<keyword evidence="2" id="KW-0378">Hydrolase</keyword>
<sequence>MDNLFARFQRVTIRLASGVTAVALISGCSGETPASALPPYGARPTVVLVHGAWADTSSWDGEVSALLERGYNVRAVANPLENLTTDSEYVSAFLKTIPGPVVLVGHSYGGSVITNAAAGNTNVKALVYVDAAAPAVGETNGALSGPDSVLKQQPETELFDMMPDPGASPGATDLYLKREVFLHYFGNDLPTEEATKLWATQRAASTNAFETPSKFAAWETIPSWYFISSGDKIITPASEHAMANRAGSDVTVFDGGSHLTLISHPGAVTAVIQKAIDFVEHPQ</sequence>
<evidence type="ECO:0000313" key="2">
    <source>
        <dbReference type="EMBL" id="BBZ41344.1"/>
    </source>
</evidence>
<evidence type="ECO:0000313" key="3">
    <source>
        <dbReference type="Proteomes" id="UP000467385"/>
    </source>
</evidence>
<keyword evidence="3" id="KW-1185">Reference proteome</keyword>
<dbReference type="PROSITE" id="PS51257">
    <property type="entry name" value="PROKAR_LIPOPROTEIN"/>
    <property type="match status" value="1"/>
</dbReference>
<dbReference type="AlphaFoldDB" id="A0A7I7YJH7"/>
<protein>
    <submittedName>
        <fullName evidence="2">Alpha/beta hydrolase</fullName>
    </submittedName>
</protein>
<dbReference type="RefSeq" id="WP_085234909.1">
    <property type="nucleotide sequence ID" value="NZ_AP022613.1"/>
</dbReference>
<dbReference type="InterPro" id="IPR052897">
    <property type="entry name" value="Sec-Metab_Biosynth_Hydrolase"/>
</dbReference>